<dbReference type="Proteomes" id="UP001156702">
    <property type="component" value="Unassembled WGS sequence"/>
</dbReference>
<dbReference type="Gene3D" id="3.40.190.290">
    <property type="match status" value="1"/>
</dbReference>
<dbReference type="PROSITE" id="PS50931">
    <property type="entry name" value="HTH_LYSR"/>
    <property type="match status" value="1"/>
</dbReference>
<keyword evidence="2" id="KW-0805">Transcription regulation</keyword>
<dbReference type="InterPro" id="IPR000847">
    <property type="entry name" value="LysR_HTH_N"/>
</dbReference>
<gene>
    <name evidence="6" type="ORF">GCM10007923_47520</name>
</gene>
<dbReference type="InterPro" id="IPR036390">
    <property type="entry name" value="WH_DNA-bd_sf"/>
</dbReference>
<proteinExistence type="inferred from homology"/>
<dbReference type="InterPro" id="IPR058163">
    <property type="entry name" value="LysR-type_TF_proteobact-type"/>
</dbReference>
<evidence type="ECO:0000256" key="2">
    <source>
        <dbReference type="ARBA" id="ARBA00023015"/>
    </source>
</evidence>
<dbReference type="SUPFAM" id="SSF53850">
    <property type="entry name" value="Periplasmic binding protein-like II"/>
    <property type="match status" value="1"/>
</dbReference>
<dbReference type="SUPFAM" id="SSF46785">
    <property type="entry name" value="Winged helix' DNA-binding domain"/>
    <property type="match status" value="1"/>
</dbReference>
<evidence type="ECO:0000313" key="6">
    <source>
        <dbReference type="EMBL" id="GLR53537.1"/>
    </source>
</evidence>
<organism evidence="6 7">
    <name type="scientific">Shinella yambaruensis</name>
    <dbReference type="NCBI Taxonomy" id="415996"/>
    <lineage>
        <taxon>Bacteria</taxon>
        <taxon>Pseudomonadati</taxon>
        <taxon>Pseudomonadota</taxon>
        <taxon>Alphaproteobacteria</taxon>
        <taxon>Hyphomicrobiales</taxon>
        <taxon>Rhizobiaceae</taxon>
        <taxon>Shinella</taxon>
    </lineage>
</organism>
<feature type="domain" description="HTH lysR-type" evidence="5">
    <location>
        <begin position="1"/>
        <end position="59"/>
    </location>
</feature>
<evidence type="ECO:0000313" key="7">
    <source>
        <dbReference type="Proteomes" id="UP001156702"/>
    </source>
</evidence>
<protein>
    <submittedName>
        <fullName evidence="6">LysR family transcriptional regulator</fullName>
    </submittedName>
</protein>
<reference evidence="7" key="1">
    <citation type="journal article" date="2019" name="Int. J. Syst. Evol. Microbiol.">
        <title>The Global Catalogue of Microorganisms (GCM) 10K type strain sequencing project: providing services to taxonomists for standard genome sequencing and annotation.</title>
        <authorList>
            <consortium name="The Broad Institute Genomics Platform"/>
            <consortium name="The Broad Institute Genome Sequencing Center for Infectious Disease"/>
            <person name="Wu L."/>
            <person name="Ma J."/>
        </authorList>
    </citation>
    <scope>NUCLEOTIDE SEQUENCE [LARGE SCALE GENOMIC DNA]</scope>
    <source>
        <strain evidence="7">NBRC 102122</strain>
    </source>
</reference>
<sequence>MDRLDVMRLFVRVVETASFSRAAKVEGVVQPTVSKHIAALEARLGAQLLRRTSRGLSMTEAGEAFYEATIRLLDEVEEIETRVGRGQLAPSGRIRVAMSAGFGRMHILPKLPQFFEEFPDVTVETDISDHYVNLIENRIDVAIRIGSLSDSSLMARKIGSGETALLATPAYLSRKGTPKIPADLADHECVTFVSGGSARPWEFMGPEGRVTIDPVGPVRTSDAEHIRVGVLSGLGLAQGPAWLFAEELESGAIVRVLPEYAPERHPIYAVSPGGRLQSSKVKVFVDFFAKAFARDASLRLS</sequence>
<dbReference type="PRINTS" id="PR00039">
    <property type="entry name" value="HTHLYSR"/>
</dbReference>
<keyword evidence="7" id="KW-1185">Reference proteome</keyword>
<dbReference type="Pfam" id="PF03466">
    <property type="entry name" value="LysR_substrate"/>
    <property type="match status" value="1"/>
</dbReference>
<evidence type="ECO:0000256" key="4">
    <source>
        <dbReference type="ARBA" id="ARBA00023163"/>
    </source>
</evidence>
<dbReference type="InterPro" id="IPR036388">
    <property type="entry name" value="WH-like_DNA-bd_sf"/>
</dbReference>
<dbReference type="EMBL" id="BSOP01000039">
    <property type="protein sequence ID" value="GLR53537.1"/>
    <property type="molecule type" value="Genomic_DNA"/>
</dbReference>
<dbReference type="CDD" id="cd08422">
    <property type="entry name" value="PBP2_CrgA_like"/>
    <property type="match status" value="1"/>
</dbReference>
<keyword evidence="4" id="KW-0804">Transcription</keyword>
<comment type="similarity">
    <text evidence="1">Belongs to the LysR transcriptional regulatory family.</text>
</comment>
<evidence type="ECO:0000259" key="5">
    <source>
        <dbReference type="PROSITE" id="PS50931"/>
    </source>
</evidence>
<dbReference type="InterPro" id="IPR005119">
    <property type="entry name" value="LysR_subst-bd"/>
</dbReference>
<name>A0ABQ5ZP76_9HYPH</name>
<accession>A0ABQ5ZP76</accession>
<comment type="caution">
    <text evidence="6">The sequence shown here is derived from an EMBL/GenBank/DDBJ whole genome shotgun (WGS) entry which is preliminary data.</text>
</comment>
<evidence type="ECO:0000256" key="1">
    <source>
        <dbReference type="ARBA" id="ARBA00009437"/>
    </source>
</evidence>
<dbReference type="PANTHER" id="PTHR30537:SF80">
    <property type="entry name" value="TRANSCRIPTIONAL REGULATOR"/>
    <property type="match status" value="1"/>
</dbReference>
<dbReference type="Gene3D" id="1.10.10.10">
    <property type="entry name" value="Winged helix-like DNA-binding domain superfamily/Winged helix DNA-binding domain"/>
    <property type="match status" value="1"/>
</dbReference>
<evidence type="ECO:0000256" key="3">
    <source>
        <dbReference type="ARBA" id="ARBA00023125"/>
    </source>
</evidence>
<dbReference type="PANTHER" id="PTHR30537">
    <property type="entry name" value="HTH-TYPE TRANSCRIPTIONAL REGULATOR"/>
    <property type="match status" value="1"/>
</dbReference>
<keyword evidence="3" id="KW-0238">DNA-binding</keyword>
<dbReference type="Pfam" id="PF00126">
    <property type="entry name" value="HTH_1"/>
    <property type="match status" value="1"/>
</dbReference>
<dbReference type="RefSeq" id="WP_244769704.1">
    <property type="nucleotide sequence ID" value="NZ_BSOP01000039.1"/>
</dbReference>